<accession>A0A7S3SAW6</accession>
<evidence type="ECO:0000313" key="1">
    <source>
        <dbReference type="EMBL" id="CAE0549372.1"/>
    </source>
</evidence>
<gene>
    <name evidence="1" type="ORF">EHUX00137_LOCUS17417</name>
</gene>
<dbReference type="AlphaFoldDB" id="A0A7S3SAW6"/>
<dbReference type="InterPro" id="IPR017853">
    <property type="entry name" value="GH"/>
</dbReference>
<name>A0A7S3SAW6_EMIHU</name>
<dbReference type="Gene3D" id="3.20.20.80">
    <property type="entry name" value="Glycosidases"/>
    <property type="match status" value="1"/>
</dbReference>
<protein>
    <submittedName>
        <fullName evidence="1">Uncharacterized protein</fullName>
    </submittedName>
</protein>
<dbReference type="EMBL" id="HBIR01022764">
    <property type="protein sequence ID" value="CAE0549372.1"/>
    <property type="molecule type" value="Transcribed_RNA"/>
</dbReference>
<dbReference type="SUPFAM" id="SSF51445">
    <property type="entry name" value="(Trans)glycosidases"/>
    <property type="match status" value="1"/>
</dbReference>
<reference evidence="1" key="1">
    <citation type="submission" date="2021-01" db="EMBL/GenBank/DDBJ databases">
        <authorList>
            <person name="Corre E."/>
            <person name="Pelletier E."/>
            <person name="Niang G."/>
            <person name="Scheremetjew M."/>
            <person name="Finn R."/>
            <person name="Kale V."/>
            <person name="Holt S."/>
            <person name="Cochrane G."/>
            <person name="Meng A."/>
            <person name="Brown T."/>
            <person name="Cohen L."/>
        </authorList>
    </citation>
    <scope>NUCLEOTIDE SEQUENCE</scope>
    <source>
        <strain evidence="1">379</strain>
    </source>
</reference>
<sequence>MVARTALPSPVIGINYAPHPHTYASKLYGRPMPAFKPELFWDGDFFSDDFAPQWSSSGRGDLRRIAALGCNFIRVYNWSPDQARLGGHRAFLSELRSLGLMVAISFRRGAWDRAALEAVVAEAKEFTDVIGVWLVGNEEDLQVGLGGDERAAARRMADELAGVASDLVEAERAAGWPEASLPAIGSPVSFAVRATFRCPELPGGFLCDVYSAFWTRLGEEVARARLITCVQTYIDGVVLRRDVFGSSPVPENLHLNLAGSLRRAGMGHLAALDTLVTEIGDQHLVGEKQLTPDTSGYAAQVHACTDRYDGAPLGLFWFEFCDEAWKVIWGKSETLLGVYQLEPGSGRAVAWRGLQQGFYAAPAEYPIDVLRPRDTEAVLRGLFRARQWCGCDSAVLQTSADGHTCGSADHNQRPRTSSEQCLFTRLFVC</sequence>
<organism evidence="1">
    <name type="scientific">Emiliania huxleyi</name>
    <name type="common">Coccolithophore</name>
    <name type="synonym">Pontosphaera huxleyi</name>
    <dbReference type="NCBI Taxonomy" id="2903"/>
    <lineage>
        <taxon>Eukaryota</taxon>
        <taxon>Haptista</taxon>
        <taxon>Haptophyta</taxon>
        <taxon>Prymnesiophyceae</taxon>
        <taxon>Isochrysidales</taxon>
        <taxon>Noelaerhabdaceae</taxon>
        <taxon>Emiliania</taxon>
    </lineage>
</organism>
<proteinExistence type="predicted"/>